<protein>
    <submittedName>
        <fullName evidence="1">Uncharacterized protein</fullName>
    </submittedName>
</protein>
<proteinExistence type="predicted"/>
<dbReference type="Proteomes" id="UP001057402">
    <property type="component" value="Chromosome 10"/>
</dbReference>
<name>A0ACB9M7I2_9MYRT</name>
<gene>
    <name evidence="1" type="ORF">MLD38_033486</name>
</gene>
<comment type="caution">
    <text evidence="1">The sequence shown here is derived from an EMBL/GenBank/DDBJ whole genome shotgun (WGS) entry which is preliminary data.</text>
</comment>
<accession>A0ACB9M7I2</accession>
<keyword evidence="2" id="KW-1185">Reference proteome</keyword>
<reference evidence="2" key="1">
    <citation type="journal article" date="2023" name="Front. Plant Sci.">
        <title>Chromosomal-level genome assembly of Melastoma candidum provides insights into trichome evolution.</title>
        <authorList>
            <person name="Zhong Y."/>
            <person name="Wu W."/>
            <person name="Sun C."/>
            <person name="Zou P."/>
            <person name="Liu Y."/>
            <person name="Dai S."/>
            <person name="Zhou R."/>
        </authorList>
    </citation>
    <scope>NUCLEOTIDE SEQUENCE [LARGE SCALE GENOMIC DNA]</scope>
</reference>
<organism evidence="1 2">
    <name type="scientific">Melastoma candidum</name>
    <dbReference type="NCBI Taxonomy" id="119954"/>
    <lineage>
        <taxon>Eukaryota</taxon>
        <taxon>Viridiplantae</taxon>
        <taxon>Streptophyta</taxon>
        <taxon>Embryophyta</taxon>
        <taxon>Tracheophyta</taxon>
        <taxon>Spermatophyta</taxon>
        <taxon>Magnoliopsida</taxon>
        <taxon>eudicotyledons</taxon>
        <taxon>Gunneridae</taxon>
        <taxon>Pentapetalae</taxon>
        <taxon>rosids</taxon>
        <taxon>malvids</taxon>
        <taxon>Myrtales</taxon>
        <taxon>Melastomataceae</taxon>
        <taxon>Melastomatoideae</taxon>
        <taxon>Melastomateae</taxon>
        <taxon>Melastoma</taxon>
    </lineage>
</organism>
<evidence type="ECO:0000313" key="1">
    <source>
        <dbReference type="EMBL" id="KAI4319953.1"/>
    </source>
</evidence>
<dbReference type="EMBL" id="CM042889">
    <property type="protein sequence ID" value="KAI4319953.1"/>
    <property type="molecule type" value="Genomic_DNA"/>
</dbReference>
<evidence type="ECO:0000313" key="2">
    <source>
        <dbReference type="Proteomes" id="UP001057402"/>
    </source>
</evidence>
<sequence length="248" mass="27677">MFSCEDVKAMESSGSPPLPQLKLSETKTIRPPKDQALNCSRCNSTNTKFCYYNNYSLSQPRYFCKSCRRYWTEGGSFRNVPVGGSSRKNKRSPTASSSSGGSKIKPPAEHRHQPRNTHQGQDLILAFPSQYDHGHVRDENPTSPLIATMGLSLGSFMPPLPTLETNTSYSAGFPLVEFRPSLRFPTSEEFENEYRSLHTGAKLFFPIEDSKQAPTSSDGSADRRQLDHDRQKGDLNVYWNGVLGGGSW</sequence>